<name>A0ABZ2Z683_9BACT</name>
<dbReference type="InterPro" id="IPR051125">
    <property type="entry name" value="ABC-4/HrtB_transporter"/>
</dbReference>
<dbReference type="PANTHER" id="PTHR43738">
    <property type="entry name" value="ABC TRANSPORTER, MEMBRANE PROTEIN"/>
    <property type="match status" value="1"/>
</dbReference>
<feature type="region of interest" description="Disordered" evidence="6">
    <location>
        <begin position="207"/>
        <end position="258"/>
    </location>
</feature>
<feature type="transmembrane region" description="Helical" evidence="7">
    <location>
        <begin position="15"/>
        <end position="37"/>
    </location>
</feature>
<comment type="subcellular location">
    <subcellularLocation>
        <location evidence="1">Cell membrane</location>
        <topology evidence="1">Multi-pass membrane protein</topology>
    </subcellularLocation>
</comment>
<dbReference type="EMBL" id="CP150096">
    <property type="protein sequence ID" value="WZN47751.1"/>
    <property type="molecule type" value="Genomic_DNA"/>
</dbReference>
<evidence type="ECO:0000313" key="10">
    <source>
        <dbReference type="EMBL" id="WZN47751.1"/>
    </source>
</evidence>
<keyword evidence="3 7" id="KW-0812">Transmembrane</keyword>
<evidence type="ECO:0000256" key="6">
    <source>
        <dbReference type="SAM" id="MobiDB-lite"/>
    </source>
</evidence>
<evidence type="ECO:0000256" key="3">
    <source>
        <dbReference type="ARBA" id="ARBA00022692"/>
    </source>
</evidence>
<dbReference type="Pfam" id="PF12704">
    <property type="entry name" value="MacB_PCD"/>
    <property type="match status" value="1"/>
</dbReference>
<protein>
    <submittedName>
        <fullName evidence="10">FtsX-like permease family protein</fullName>
    </submittedName>
</protein>
<evidence type="ECO:0000256" key="4">
    <source>
        <dbReference type="ARBA" id="ARBA00022989"/>
    </source>
</evidence>
<evidence type="ECO:0000259" key="8">
    <source>
        <dbReference type="Pfam" id="PF02687"/>
    </source>
</evidence>
<evidence type="ECO:0000256" key="7">
    <source>
        <dbReference type="SAM" id="Phobius"/>
    </source>
</evidence>
<accession>A0ABZ2Z683</accession>
<feature type="domain" description="MacB-like periplasmic core" evidence="9">
    <location>
        <begin position="28"/>
        <end position="198"/>
    </location>
</feature>
<dbReference type="InterPro" id="IPR025857">
    <property type="entry name" value="MacB_PCD"/>
</dbReference>
<feature type="transmembrane region" description="Helical" evidence="7">
    <location>
        <begin position="434"/>
        <end position="456"/>
    </location>
</feature>
<dbReference type="PROSITE" id="PS51257">
    <property type="entry name" value="PROKAR_LIPOPROTEIN"/>
    <property type="match status" value="1"/>
</dbReference>
<evidence type="ECO:0000256" key="5">
    <source>
        <dbReference type="ARBA" id="ARBA00023136"/>
    </source>
</evidence>
<dbReference type="PANTHER" id="PTHR43738:SF2">
    <property type="entry name" value="ABC TRANSPORTER PERMEASE"/>
    <property type="match status" value="1"/>
</dbReference>
<keyword evidence="11" id="KW-1185">Reference proteome</keyword>
<feature type="transmembrane region" description="Helical" evidence="7">
    <location>
        <begin position="384"/>
        <end position="414"/>
    </location>
</feature>
<gene>
    <name evidence="10" type="ORF">WJU22_06135</name>
</gene>
<dbReference type="Proteomes" id="UP001449657">
    <property type="component" value="Chromosome"/>
</dbReference>
<evidence type="ECO:0000259" key="9">
    <source>
        <dbReference type="Pfam" id="PF12704"/>
    </source>
</evidence>
<sequence>MIFRIAIRNLLHKPLYTALCWLLLSCSTTVLLVLWALNRQARQQLEQQIDGIDLVLGAKGSPLQLILSSVYHLDNPTGNISLTEADRFMHHPLVESAVPISLGDSYHGFRIIGTTQAYLDKYNVKPAQGKVFGKSMEVVAGAEAARKAGLKVGSRFAGTHGLGKTGHVHEGEEYLVSGILPATGLAVDQLLLTPLESVWDIHAPHHDADAHDHAEGDHDHDADPMKPGDADAHDHAEGNHDHDAHATKPGAPEDHDHHENEAHDLEGAAKNHADAGSQESAMMQTPDPRKQVTAVLIKFRSPMGQLQFPRMINEYTNMQAAVPAIEINRLQSLLGTGAKVLRALGWLLAGLAACSIFVTLVQGTHERRYELALIRTMGGSRGKLLTLVFAEAFLLGLAGVVTGIALSRVALLLLQQELFAGYHLNFSGAMPLTAADAITAAAIVGACLLAALLPAVRAFRLNIAKTLANA</sequence>
<keyword evidence="5 7" id="KW-0472">Membrane</keyword>
<dbReference type="Pfam" id="PF02687">
    <property type="entry name" value="FtsX"/>
    <property type="match status" value="1"/>
</dbReference>
<evidence type="ECO:0000256" key="1">
    <source>
        <dbReference type="ARBA" id="ARBA00004651"/>
    </source>
</evidence>
<keyword evidence="4 7" id="KW-1133">Transmembrane helix</keyword>
<reference evidence="10 11" key="1">
    <citation type="submission" date="2024-03" db="EMBL/GenBank/DDBJ databases">
        <title>Chitinophaga caseinilytica sp. nov., a casein hydrolysing bacterium isolated from forest soil.</title>
        <authorList>
            <person name="Lee D.S."/>
            <person name="Han D.M."/>
            <person name="Baek J.H."/>
            <person name="Choi D.G."/>
            <person name="Jeon J.H."/>
            <person name="Jeon C.O."/>
        </authorList>
    </citation>
    <scope>NUCLEOTIDE SEQUENCE [LARGE SCALE GENOMIC DNA]</scope>
    <source>
        <strain evidence="10 11">KACC 19118</strain>
    </source>
</reference>
<organism evidence="10 11">
    <name type="scientific">Chitinophaga caseinilytica</name>
    <dbReference type="NCBI Taxonomy" id="2267521"/>
    <lineage>
        <taxon>Bacteria</taxon>
        <taxon>Pseudomonadati</taxon>
        <taxon>Bacteroidota</taxon>
        <taxon>Chitinophagia</taxon>
        <taxon>Chitinophagales</taxon>
        <taxon>Chitinophagaceae</taxon>
        <taxon>Chitinophaga</taxon>
    </lineage>
</organism>
<dbReference type="RefSeq" id="WP_341842374.1">
    <property type="nucleotide sequence ID" value="NZ_CP149792.1"/>
</dbReference>
<evidence type="ECO:0000256" key="2">
    <source>
        <dbReference type="ARBA" id="ARBA00022475"/>
    </source>
</evidence>
<feature type="domain" description="ABC3 transporter permease C-terminal" evidence="8">
    <location>
        <begin position="344"/>
        <end position="463"/>
    </location>
</feature>
<keyword evidence="2" id="KW-1003">Cell membrane</keyword>
<proteinExistence type="predicted"/>
<evidence type="ECO:0000313" key="11">
    <source>
        <dbReference type="Proteomes" id="UP001449657"/>
    </source>
</evidence>
<dbReference type="InterPro" id="IPR003838">
    <property type="entry name" value="ABC3_permease_C"/>
</dbReference>